<keyword evidence="3" id="KW-1185">Reference proteome</keyword>
<feature type="compositionally biased region" description="Basic and acidic residues" evidence="1">
    <location>
        <begin position="46"/>
        <end position="59"/>
    </location>
</feature>
<dbReference type="OrthoDB" id="4361146at2759"/>
<dbReference type="HOGENOM" id="CLU_2868398_0_0_1"/>
<name>A0A017SLY1_ASPRC</name>
<protein>
    <submittedName>
        <fullName evidence="2">Uncharacterized protein</fullName>
    </submittedName>
</protein>
<reference evidence="3" key="1">
    <citation type="journal article" date="2014" name="Nat. Commun.">
        <title>Genomic adaptations of the halophilic Dead Sea filamentous fungus Eurotium rubrum.</title>
        <authorList>
            <person name="Kis-Papo T."/>
            <person name="Weig A.R."/>
            <person name="Riley R."/>
            <person name="Persoh D."/>
            <person name="Salamov A."/>
            <person name="Sun H."/>
            <person name="Lipzen A."/>
            <person name="Wasser S.P."/>
            <person name="Rambold G."/>
            <person name="Grigoriev I.V."/>
            <person name="Nevo E."/>
        </authorList>
    </citation>
    <scope>NUCLEOTIDE SEQUENCE [LARGE SCALE GENOMIC DNA]</scope>
    <source>
        <strain evidence="3">CBS 135680</strain>
    </source>
</reference>
<dbReference type="Proteomes" id="UP000019804">
    <property type="component" value="Unassembled WGS sequence"/>
</dbReference>
<evidence type="ECO:0000256" key="1">
    <source>
        <dbReference type="SAM" id="MobiDB-lite"/>
    </source>
</evidence>
<dbReference type="RefSeq" id="XP_040641640.1">
    <property type="nucleotide sequence ID" value="XM_040778699.1"/>
</dbReference>
<gene>
    <name evidence="2" type="ORF">EURHEDRAFT_374926</name>
</gene>
<sequence>MPTKPNNDSNTTLASNGSTDQVVVMQGPNGGRKAPVVIHQGGQTYDETRPSDWDKQRWK</sequence>
<dbReference type="GeneID" id="63693823"/>
<dbReference type="EMBL" id="KK088414">
    <property type="protein sequence ID" value="EYE97952.1"/>
    <property type="molecule type" value="Genomic_DNA"/>
</dbReference>
<feature type="compositionally biased region" description="Polar residues" evidence="1">
    <location>
        <begin position="1"/>
        <end position="21"/>
    </location>
</feature>
<proteinExistence type="predicted"/>
<feature type="region of interest" description="Disordered" evidence="1">
    <location>
        <begin position="1"/>
        <end position="59"/>
    </location>
</feature>
<evidence type="ECO:0000313" key="2">
    <source>
        <dbReference type="EMBL" id="EYE97952.1"/>
    </source>
</evidence>
<evidence type="ECO:0000313" key="3">
    <source>
        <dbReference type="Proteomes" id="UP000019804"/>
    </source>
</evidence>
<accession>A0A017SLY1</accession>
<organism evidence="2 3">
    <name type="scientific">Aspergillus ruber (strain CBS 135680)</name>
    <dbReference type="NCBI Taxonomy" id="1388766"/>
    <lineage>
        <taxon>Eukaryota</taxon>
        <taxon>Fungi</taxon>
        <taxon>Dikarya</taxon>
        <taxon>Ascomycota</taxon>
        <taxon>Pezizomycotina</taxon>
        <taxon>Eurotiomycetes</taxon>
        <taxon>Eurotiomycetidae</taxon>
        <taxon>Eurotiales</taxon>
        <taxon>Aspergillaceae</taxon>
        <taxon>Aspergillus</taxon>
        <taxon>Aspergillus subgen. Aspergillus</taxon>
    </lineage>
</organism>
<dbReference type="AlphaFoldDB" id="A0A017SLY1"/>